<dbReference type="KEGG" id="bcai:K788_0008594"/>
<organism evidence="1 2">
    <name type="scientific">Paraburkholderia caribensis MBA4</name>
    <dbReference type="NCBI Taxonomy" id="1323664"/>
    <lineage>
        <taxon>Bacteria</taxon>
        <taxon>Pseudomonadati</taxon>
        <taxon>Pseudomonadota</taxon>
        <taxon>Betaproteobacteria</taxon>
        <taxon>Burkholderiales</taxon>
        <taxon>Burkholderiaceae</taxon>
        <taxon>Paraburkholderia</taxon>
    </lineage>
</organism>
<sequence>MTHFSRQSPSLTVLYTNCHSAINDNFLLPLSRLKSGRANAPLS</sequence>
<proteinExistence type="predicted"/>
<gene>
    <name evidence="1" type="ORF">K788_0008594</name>
</gene>
<dbReference type="EMBL" id="CP012747">
    <property type="protein sequence ID" value="ALL66980.1"/>
    <property type="molecule type" value="Genomic_DNA"/>
</dbReference>
<evidence type="ECO:0000313" key="1">
    <source>
        <dbReference type="EMBL" id="ALL66980.1"/>
    </source>
</evidence>
<name>A0A0P0RFE0_9BURK</name>
<reference evidence="1 2" key="1">
    <citation type="journal article" date="2014" name="Genome Announc.">
        <title>Draft Genome Sequence of the Haloacid-Degrading Burkholderia caribensis Strain MBA4.</title>
        <authorList>
            <person name="Pan Y."/>
            <person name="Kong K.F."/>
            <person name="Tsang J.S."/>
        </authorList>
    </citation>
    <scope>NUCLEOTIDE SEQUENCE [LARGE SCALE GENOMIC DNA]</scope>
    <source>
        <strain evidence="1 2">MBA4</strain>
    </source>
</reference>
<protein>
    <submittedName>
        <fullName evidence="1">Uncharacterized protein</fullName>
    </submittedName>
</protein>
<dbReference type="AlphaFoldDB" id="A0A0P0RFE0"/>
<accession>A0A0P0RFE0</accession>
<evidence type="ECO:0000313" key="2">
    <source>
        <dbReference type="Proteomes" id="UP000019146"/>
    </source>
</evidence>
<dbReference type="Proteomes" id="UP000019146">
    <property type="component" value="Chromosome 2"/>
</dbReference>